<evidence type="ECO:0000313" key="6">
    <source>
        <dbReference type="Proteomes" id="UP000194798"/>
    </source>
</evidence>
<dbReference type="PROSITE" id="PS51084">
    <property type="entry name" value="HIT_2"/>
    <property type="match status" value="1"/>
</dbReference>
<dbReference type="PRINTS" id="PR00332">
    <property type="entry name" value="HISTRIAD"/>
</dbReference>
<evidence type="ECO:0000313" key="5">
    <source>
        <dbReference type="EMBL" id="OUD16273.1"/>
    </source>
</evidence>
<sequence>MNTDPNCIFCKIVAGQIPSKQVYADDYVIVFEDINPKAAVHLLVVPREHVVSLADLTPEHDVLIAHIMRLLPKLAQEQGLTTGFRTMINTGKGGGQEVFHLHVHLLGGDDLRGIGFTR</sequence>
<dbReference type="Pfam" id="PF11969">
    <property type="entry name" value="DcpS_C"/>
    <property type="match status" value="1"/>
</dbReference>
<dbReference type="InterPro" id="IPR019808">
    <property type="entry name" value="Histidine_triad_CS"/>
</dbReference>
<dbReference type="EMBL" id="MSLT01000001">
    <property type="protein sequence ID" value="OUD16273.1"/>
    <property type="molecule type" value="Genomic_DNA"/>
</dbReference>
<dbReference type="InterPro" id="IPR001310">
    <property type="entry name" value="Histidine_triad_HIT"/>
</dbReference>
<dbReference type="Proteomes" id="UP000194798">
    <property type="component" value="Unassembled WGS sequence"/>
</dbReference>
<dbReference type="InterPro" id="IPR011146">
    <property type="entry name" value="HIT-like"/>
</dbReference>
<keyword evidence="6" id="KW-1185">Reference proteome</keyword>
<feature type="domain" description="HIT" evidence="4">
    <location>
        <begin position="8"/>
        <end position="116"/>
    </location>
</feature>
<dbReference type="SUPFAM" id="SSF54197">
    <property type="entry name" value="HIT-like"/>
    <property type="match status" value="1"/>
</dbReference>
<evidence type="ECO:0000259" key="4">
    <source>
        <dbReference type="PROSITE" id="PS51084"/>
    </source>
</evidence>
<gene>
    <name evidence="5" type="ORF">TPSD3_00700</name>
</gene>
<dbReference type="PROSITE" id="PS00892">
    <property type="entry name" value="HIT_1"/>
    <property type="match status" value="1"/>
</dbReference>
<comment type="caution">
    <text evidence="5">The sequence shown here is derived from an EMBL/GenBank/DDBJ whole genome shotgun (WGS) entry which is preliminary data.</text>
</comment>
<feature type="short sequence motif" description="Histidine triad motif" evidence="2 3">
    <location>
        <begin position="100"/>
        <end position="104"/>
    </location>
</feature>
<dbReference type="InterPro" id="IPR036265">
    <property type="entry name" value="HIT-like_sf"/>
</dbReference>
<organism evidence="5 6">
    <name type="scientific">Thioflexithrix psekupsensis</name>
    <dbReference type="NCBI Taxonomy" id="1570016"/>
    <lineage>
        <taxon>Bacteria</taxon>
        <taxon>Pseudomonadati</taxon>
        <taxon>Pseudomonadota</taxon>
        <taxon>Gammaproteobacteria</taxon>
        <taxon>Thiotrichales</taxon>
        <taxon>Thioflexithrix</taxon>
    </lineage>
</organism>
<dbReference type="RefSeq" id="WP_086486677.1">
    <property type="nucleotide sequence ID" value="NZ_MSLT01000001.1"/>
</dbReference>
<dbReference type="AlphaFoldDB" id="A0A251XCF6"/>
<dbReference type="CDD" id="cd01276">
    <property type="entry name" value="PKCI_related"/>
    <property type="match status" value="1"/>
</dbReference>
<dbReference type="GO" id="GO:0003824">
    <property type="term" value="F:catalytic activity"/>
    <property type="evidence" value="ECO:0007669"/>
    <property type="project" value="InterPro"/>
</dbReference>
<dbReference type="PANTHER" id="PTHR23089">
    <property type="entry name" value="HISTIDINE TRIAD HIT PROTEIN"/>
    <property type="match status" value="1"/>
</dbReference>
<evidence type="ECO:0000256" key="2">
    <source>
        <dbReference type="PIRSR" id="PIRSR601310-3"/>
    </source>
</evidence>
<proteinExistence type="predicted"/>
<evidence type="ECO:0000256" key="3">
    <source>
        <dbReference type="PROSITE-ProRule" id="PRU00464"/>
    </source>
</evidence>
<dbReference type="OrthoDB" id="9784774at2"/>
<name>A0A251XCF6_9GAMM</name>
<reference evidence="5 6" key="1">
    <citation type="submission" date="2016-12" db="EMBL/GenBank/DDBJ databases">
        <title>Thioflexothrix psekupsii D3 genome sequencing and assembly.</title>
        <authorList>
            <person name="Fomenkov A."/>
            <person name="Vincze T."/>
            <person name="Grabovich M."/>
            <person name="Anton B.P."/>
            <person name="Dubinina G."/>
            <person name="Orlova M."/>
            <person name="Belousova E."/>
            <person name="Roberts R.J."/>
        </authorList>
    </citation>
    <scope>NUCLEOTIDE SEQUENCE [LARGE SCALE GENOMIC DNA]</scope>
    <source>
        <strain evidence="5">D3</strain>
    </source>
</reference>
<dbReference type="Gene3D" id="3.30.428.10">
    <property type="entry name" value="HIT-like"/>
    <property type="match status" value="1"/>
</dbReference>
<accession>A0A251XCF6</accession>
<protein>
    <submittedName>
        <fullName evidence="5">Histidine triad nucleotide-binding protein</fullName>
    </submittedName>
</protein>
<feature type="active site" description="Tele-AMP-histidine intermediate" evidence="1">
    <location>
        <position position="102"/>
    </location>
</feature>
<evidence type="ECO:0000256" key="1">
    <source>
        <dbReference type="PIRSR" id="PIRSR601310-1"/>
    </source>
</evidence>